<dbReference type="OrthoDB" id="5989213at2759"/>
<dbReference type="PANTHER" id="PTHR16238">
    <property type="entry name" value="GEM-ASSOCIATED PROTEIN 8"/>
    <property type="match status" value="1"/>
</dbReference>
<accession>A0A9N9SRH8</accession>
<keyword evidence="3" id="KW-1185">Reference proteome</keyword>
<name>A0A9N9SRH8_DIABA</name>
<evidence type="ECO:0000256" key="1">
    <source>
        <dbReference type="SAM" id="MobiDB-lite"/>
    </source>
</evidence>
<dbReference type="EMBL" id="OU898276">
    <property type="protein sequence ID" value="CAG9826879.1"/>
    <property type="molecule type" value="Genomic_DNA"/>
</dbReference>
<reference evidence="2" key="1">
    <citation type="submission" date="2022-01" db="EMBL/GenBank/DDBJ databases">
        <authorList>
            <person name="King R."/>
        </authorList>
    </citation>
    <scope>NUCLEOTIDE SEQUENCE</scope>
</reference>
<evidence type="ECO:0000313" key="3">
    <source>
        <dbReference type="Proteomes" id="UP001153709"/>
    </source>
</evidence>
<dbReference type="Pfam" id="PF15348">
    <property type="entry name" value="GEMIN8"/>
    <property type="match status" value="1"/>
</dbReference>
<evidence type="ECO:0000313" key="2">
    <source>
        <dbReference type="EMBL" id="CAG9826879.1"/>
    </source>
</evidence>
<dbReference type="AlphaFoldDB" id="A0A9N9SRH8"/>
<feature type="region of interest" description="Disordered" evidence="1">
    <location>
        <begin position="1"/>
        <end position="26"/>
    </location>
</feature>
<organism evidence="2 3">
    <name type="scientific">Diabrotica balteata</name>
    <name type="common">Banded cucumber beetle</name>
    <dbReference type="NCBI Taxonomy" id="107213"/>
    <lineage>
        <taxon>Eukaryota</taxon>
        <taxon>Metazoa</taxon>
        <taxon>Ecdysozoa</taxon>
        <taxon>Arthropoda</taxon>
        <taxon>Hexapoda</taxon>
        <taxon>Insecta</taxon>
        <taxon>Pterygota</taxon>
        <taxon>Neoptera</taxon>
        <taxon>Endopterygota</taxon>
        <taxon>Coleoptera</taxon>
        <taxon>Polyphaga</taxon>
        <taxon>Cucujiformia</taxon>
        <taxon>Chrysomeloidea</taxon>
        <taxon>Chrysomelidae</taxon>
        <taxon>Galerucinae</taxon>
        <taxon>Diabroticina</taxon>
        <taxon>Diabroticites</taxon>
        <taxon>Diabrotica</taxon>
    </lineage>
</organism>
<dbReference type="Proteomes" id="UP001153709">
    <property type="component" value="Chromosome 1"/>
</dbReference>
<dbReference type="GO" id="GO:0032797">
    <property type="term" value="C:SMN complex"/>
    <property type="evidence" value="ECO:0007669"/>
    <property type="project" value="InterPro"/>
</dbReference>
<proteinExistence type="predicted"/>
<protein>
    <submittedName>
        <fullName evidence="2">Uncharacterized protein</fullName>
    </submittedName>
</protein>
<dbReference type="InterPro" id="IPR034754">
    <property type="entry name" value="GEMIN8"/>
</dbReference>
<dbReference type="GO" id="GO:0000387">
    <property type="term" value="P:spliceosomal snRNP assembly"/>
    <property type="evidence" value="ECO:0007669"/>
    <property type="project" value="InterPro"/>
</dbReference>
<sequence length="175" mass="20587">MNYNSVKSTLHLPPETIDKKSCGSSNSCSTLPPEVVEWQWQDQISYWKSKAISLQLENQMLKQHIRRVYTTLIDEPHDYTNRDMSTPHIPDNSIEKEVLFSRTNMMDHKNISKEVIPNLPDPEMKNRLEELRKIYGDKAEKIMGMETSLQLNYERCLEKDCPVYWPNIPIKLSFE</sequence>
<gene>
    <name evidence="2" type="ORF">DIABBA_LOCUS957</name>
</gene>
<dbReference type="PANTHER" id="PTHR16238:SF7">
    <property type="entry name" value="GEM-ASSOCIATED PROTEIN 8"/>
    <property type="match status" value="1"/>
</dbReference>